<evidence type="ECO:0000256" key="3">
    <source>
        <dbReference type="ARBA" id="ARBA00022692"/>
    </source>
</evidence>
<evidence type="ECO:0000256" key="6">
    <source>
        <dbReference type="SAM" id="Phobius"/>
    </source>
</evidence>
<dbReference type="AlphaFoldDB" id="A0A0C9Y0N0"/>
<gene>
    <name evidence="7" type="ORF">K443DRAFT_6793</name>
</gene>
<dbReference type="Pfam" id="PF01184">
    <property type="entry name" value="Gpr1_Fun34_YaaH"/>
    <property type="match status" value="1"/>
</dbReference>
<dbReference type="HOGENOM" id="CLU_2868029_0_0_1"/>
<dbReference type="InterPro" id="IPR000791">
    <property type="entry name" value="Gpr1/Fun34/SatP-like"/>
</dbReference>
<dbReference type="OrthoDB" id="3648309at2759"/>
<evidence type="ECO:0000313" key="8">
    <source>
        <dbReference type="Proteomes" id="UP000054477"/>
    </source>
</evidence>
<protein>
    <submittedName>
        <fullName evidence="7">Uncharacterized protein</fullName>
    </submittedName>
</protein>
<evidence type="ECO:0000256" key="1">
    <source>
        <dbReference type="ARBA" id="ARBA00004141"/>
    </source>
</evidence>
<name>A0A0C9Y0N0_9AGAR</name>
<evidence type="ECO:0000256" key="4">
    <source>
        <dbReference type="ARBA" id="ARBA00022989"/>
    </source>
</evidence>
<keyword evidence="3 6" id="KW-0812">Transmembrane</keyword>
<dbReference type="GO" id="GO:0016020">
    <property type="term" value="C:membrane"/>
    <property type="evidence" value="ECO:0007669"/>
    <property type="project" value="UniProtKB-SubCell"/>
</dbReference>
<evidence type="ECO:0000313" key="7">
    <source>
        <dbReference type="EMBL" id="KIK01613.1"/>
    </source>
</evidence>
<evidence type="ECO:0000256" key="5">
    <source>
        <dbReference type="ARBA" id="ARBA00023136"/>
    </source>
</evidence>
<feature type="transmembrane region" description="Helical" evidence="6">
    <location>
        <begin position="45"/>
        <end position="63"/>
    </location>
</feature>
<accession>A0A0C9Y0N0</accession>
<keyword evidence="4 6" id="KW-1133">Transmembrane helix</keyword>
<proteinExistence type="inferred from homology"/>
<dbReference type="Proteomes" id="UP000054477">
    <property type="component" value="Unassembled WGS sequence"/>
</dbReference>
<comment type="similarity">
    <text evidence="2">Belongs to the acetate uptake transporter (AceTr) (TC 2.A.96) family.</text>
</comment>
<reference evidence="7 8" key="1">
    <citation type="submission" date="2014-04" db="EMBL/GenBank/DDBJ databases">
        <authorList>
            <consortium name="DOE Joint Genome Institute"/>
            <person name="Kuo A."/>
            <person name="Kohler A."/>
            <person name="Nagy L.G."/>
            <person name="Floudas D."/>
            <person name="Copeland A."/>
            <person name="Barry K.W."/>
            <person name="Cichocki N."/>
            <person name="Veneault-Fourrey C."/>
            <person name="LaButti K."/>
            <person name="Lindquist E.A."/>
            <person name="Lipzen A."/>
            <person name="Lundell T."/>
            <person name="Morin E."/>
            <person name="Murat C."/>
            <person name="Sun H."/>
            <person name="Tunlid A."/>
            <person name="Henrissat B."/>
            <person name="Grigoriev I.V."/>
            <person name="Hibbett D.S."/>
            <person name="Martin F."/>
            <person name="Nordberg H.P."/>
            <person name="Cantor M.N."/>
            <person name="Hua S.X."/>
        </authorList>
    </citation>
    <scope>NUCLEOTIDE SEQUENCE [LARGE SCALE GENOMIC DNA]</scope>
    <source>
        <strain evidence="7 8">LaAM-08-1</strain>
    </source>
</reference>
<comment type="subcellular location">
    <subcellularLocation>
        <location evidence="1">Membrane</location>
        <topology evidence="1">Multi-pass membrane protein</topology>
    </subcellularLocation>
</comment>
<dbReference type="EMBL" id="KN838604">
    <property type="protein sequence ID" value="KIK01613.1"/>
    <property type="molecule type" value="Genomic_DNA"/>
</dbReference>
<keyword evidence="8" id="KW-1185">Reference proteome</keyword>
<organism evidence="7 8">
    <name type="scientific">Laccaria amethystina LaAM-08-1</name>
    <dbReference type="NCBI Taxonomy" id="1095629"/>
    <lineage>
        <taxon>Eukaryota</taxon>
        <taxon>Fungi</taxon>
        <taxon>Dikarya</taxon>
        <taxon>Basidiomycota</taxon>
        <taxon>Agaricomycotina</taxon>
        <taxon>Agaricomycetes</taxon>
        <taxon>Agaricomycetidae</taxon>
        <taxon>Agaricales</taxon>
        <taxon>Agaricineae</taxon>
        <taxon>Hydnangiaceae</taxon>
        <taxon>Laccaria</taxon>
    </lineage>
</organism>
<reference evidence="8" key="2">
    <citation type="submission" date="2015-01" db="EMBL/GenBank/DDBJ databases">
        <title>Evolutionary Origins and Diversification of the Mycorrhizal Mutualists.</title>
        <authorList>
            <consortium name="DOE Joint Genome Institute"/>
            <consortium name="Mycorrhizal Genomics Consortium"/>
            <person name="Kohler A."/>
            <person name="Kuo A."/>
            <person name="Nagy L.G."/>
            <person name="Floudas D."/>
            <person name="Copeland A."/>
            <person name="Barry K.W."/>
            <person name="Cichocki N."/>
            <person name="Veneault-Fourrey C."/>
            <person name="LaButti K."/>
            <person name="Lindquist E.A."/>
            <person name="Lipzen A."/>
            <person name="Lundell T."/>
            <person name="Morin E."/>
            <person name="Murat C."/>
            <person name="Riley R."/>
            <person name="Ohm R."/>
            <person name="Sun H."/>
            <person name="Tunlid A."/>
            <person name="Henrissat B."/>
            <person name="Grigoriev I.V."/>
            <person name="Hibbett D.S."/>
            <person name="Martin F."/>
        </authorList>
    </citation>
    <scope>NUCLEOTIDE SEQUENCE [LARGE SCALE GENOMIC DNA]</scope>
    <source>
        <strain evidence="8">LaAM-08-1</strain>
    </source>
</reference>
<sequence length="64" mass="6774">MRLFLTFYGRIAALRKSLVLITVFGFLTLTFVALAAGTFTGLVNVTKAGGVLGVLTALIAYYTG</sequence>
<evidence type="ECO:0000256" key="2">
    <source>
        <dbReference type="ARBA" id="ARBA00005587"/>
    </source>
</evidence>
<keyword evidence="5 6" id="KW-0472">Membrane</keyword>